<dbReference type="InterPro" id="IPR035905">
    <property type="entry name" value="Barstar-like_sf"/>
</dbReference>
<keyword evidence="4" id="KW-1185">Reference proteome</keyword>
<dbReference type="OrthoDB" id="8478900at2"/>
<dbReference type="InterPro" id="IPR000468">
    <property type="entry name" value="Barstar"/>
</dbReference>
<name>A0A318PI03_KOMXY</name>
<proteinExistence type="inferred from homology"/>
<comment type="caution">
    <text evidence="3">The sequence shown here is derived from an EMBL/GenBank/DDBJ whole genome shotgun (WGS) entry which is preliminary data.</text>
</comment>
<evidence type="ECO:0000313" key="4">
    <source>
        <dbReference type="Proteomes" id="UP000248257"/>
    </source>
</evidence>
<dbReference type="Pfam" id="PF01337">
    <property type="entry name" value="Barstar"/>
    <property type="match status" value="1"/>
</dbReference>
<dbReference type="EMBL" id="NKUC01000116">
    <property type="protein sequence ID" value="PYD55352.1"/>
    <property type="molecule type" value="Genomic_DNA"/>
</dbReference>
<evidence type="ECO:0000259" key="2">
    <source>
        <dbReference type="Pfam" id="PF01337"/>
    </source>
</evidence>
<dbReference type="AlphaFoldDB" id="A0A318PI03"/>
<evidence type="ECO:0000256" key="1">
    <source>
        <dbReference type="ARBA" id="ARBA00006845"/>
    </source>
</evidence>
<dbReference type="SUPFAM" id="SSF52038">
    <property type="entry name" value="Barstar-related"/>
    <property type="match status" value="1"/>
</dbReference>
<gene>
    <name evidence="3" type="ORF">CFR75_17135</name>
</gene>
<accession>A0A318PI03</accession>
<dbReference type="Gene3D" id="3.30.370.10">
    <property type="entry name" value="Barstar-like"/>
    <property type="match status" value="1"/>
</dbReference>
<dbReference type="Proteomes" id="UP000248257">
    <property type="component" value="Unassembled WGS sequence"/>
</dbReference>
<organism evidence="3 4">
    <name type="scientific">Komagataeibacter xylinus</name>
    <name type="common">Gluconacetobacter xylinus</name>
    <dbReference type="NCBI Taxonomy" id="28448"/>
    <lineage>
        <taxon>Bacteria</taxon>
        <taxon>Pseudomonadati</taxon>
        <taxon>Pseudomonadota</taxon>
        <taxon>Alphaproteobacteria</taxon>
        <taxon>Acetobacterales</taxon>
        <taxon>Acetobacteraceae</taxon>
        <taxon>Komagataeibacter</taxon>
    </lineage>
</organism>
<protein>
    <recommendedName>
        <fullName evidence="2">Barstar (barnase inhibitor) domain-containing protein</fullName>
    </recommendedName>
</protein>
<comment type="similarity">
    <text evidence="1">Belongs to the barstar family.</text>
</comment>
<sequence>MFKKDALDNIEAPWLFQTDHQADVYNSYDPIILSGSLMQQTLDAFYDEIYKKFHAPAYAGKNFNALRDILTDLSWIINRSRYVVFFQNAEEILIKGQANALQGFLEILVSDRK</sequence>
<reference evidence="3 4" key="1">
    <citation type="submission" date="2017-07" db="EMBL/GenBank/DDBJ databases">
        <title>A draft genome sequence of Komagataeibacter xylinus LMG 1515.</title>
        <authorList>
            <person name="Skraban J."/>
            <person name="Cleenwerck I."/>
            <person name="Vandamme P."/>
            <person name="Trcek J."/>
        </authorList>
    </citation>
    <scope>NUCLEOTIDE SEQUENCE [LARGE SCALE GENOMIC DNA]</scope>
    <source>
        <strain evidence="3 4">LMG 1515</strain>
    </source>
</reference>
<evidence type="ECO:0000313" key="3">
    <source>
        <dbReference type="EMBL" id="PYD55352.1"/>
    </source>
</evidence>
<feature type="domain" description="Barstar (barnase inhibitor)" evidence="2">
    <location>
        <begin position="40"/>
        <end position="108"/>
    </location>
</feature>